<dbReference type="InterPro" id="IPR001015">
    <property type="entry name" value="Ferrochelatase"/>
</dbReference>
<keyword evidence="11" id="KW-1185">Reference proteome</keyword>
<dbReference type="UniPathway" id="UPA00252"/>
<evidence type="ECO:0000256" key="4">
    <source>
        <dbReference type="ARBA" id="ARBA00023239"/>
    </source>
</evidence>
<evidence type="ECO:0000256" key="7">
    <source>
        <dbReference type="HAMAP-Rule" id="MF_00323"/>
    </source>
</evidence>
<keyword evidence="7" id="KW-0479">Metal-binding</keyword>
<dbReference type="PROSITE" id="PS00534">
    <property type="entry name" value="FERROCHELATASE"/>
    <property type="match status" value="1"/>
</dbReference>
<protein>
    <recommendedName>
        <fullName evidence="7">Coproporphyrin III ferrochelatase</fullName>
        <ecNumber evidence="7">4.99.1.9</ecNumber>
    </recommendedName>
</protein>
<dbReference type="InterPro" id="IPR019772">
    <property type="entry name" value="Ferrochelatase_AS"/>
</dbReference>
<feature type="binding site" evidence="7">
    <location>
        <position position="172"/>
    </location>
    <ligand>
        <name>Fe-coproporphyrin III</name>
        <dbReference type="ChEBI" id="CHEBI:68438"/>
    </ligand>
</feature>
<accession>F8DXR1</accession>
<dbReference type="SUPFAM" id="SSF53800">
    <property type="entry name" value="Chelatase"/>
    <property type="match status" value="2"/>
</dbReference>
<dbReference type="EC" id="4.99.1.9" evidence="7"/>
<dbReference type="EMBL" id="CP002857">
    <property type="protein sequence ID" value="AEI10398.1"/>
    <property type="molecule type" value="Genomic_DNA"/>
</dbReference>
<feature type="region of interest" description="Disordered" evidence="9">
    <location>
        <begin position="24"/>
        <end position="47"/>
    </location>
</feature>
<evidence type="ECO:0000313" key="10">
    <source>
        <dbReference type="EMBL" id="AEI10398.1"/>
    </source>
</evidence>
<dbReference type="InterPro" id="IPR033659">
    <property type="entry name" value="Ferrochelatase_N"/>
</dbReference>
<keyword evidence="7 8" id="KW-0963">Cytoplasm</keyword>
<dbReference type="GO" id="GO:0006783">
    <property type="term" value="P:heme biosynthetic process"/>
    <property type="evidence" value="ECO:0007669"/>
    <property type="project" value="UniProtKB-UniRule"/>
</dbReference>
<dbReference type="CDD" id="cd03411">
    <property type="entry name" value="Ferrochelatase_N"/>
    <property type="match status" value="1"/>
</dbReference>
<reference evidence="10 11" key="1">
    <citation type="journal article" date="2012" name="BMC Genomics">
        <title>Complete genome sequence, lifestyle, and multi-drug resistance of the human pathogen Corynebacterium resistens DSM 45100 isolated from blood samples of a leukemia patient.</title>
        <authorList>
            <person name="Schroder J."/>
            <person name="Maus I."/>
            <person name="Meyer K."/>
            <person name="Wordemann S."/>
            <person name="Blom J."/>
            <person name="Jaenicke S."/>
            <person name="Schneider J."/>
            <person name="Trost E."/>
            <person name="Tauch A."/>
        </authorList>
    </citation>
    <scope>NUCLEOTIDE SEQUENCE [LARGE SCALE GENOMIC DNA]</scope>
    <source>
        <strain evidence="11">DSM 45100 / JCM 12819 / CCUG 50093 / GTC 2026 / SICGH 158</strain>
    </source>
</reference>
<evidence type="ECO:0000256" key="9">
    <source>
        <dbReference type="SAM" id="MobiDB-lite"/>
    </source>
</evidence>
<name>F8DXR1_CORRG</name>
<dbReference type="Pfam" id="PF00762">
    <property type="entry name" value="Ferrochelatase"/>
    <property type="match status" value="1"/>
</dbReference>
<dbReference type="PANTHER" id="PTHR11108:SF1">
    <property type="entry name" value="FERROCHELATASE, MITOCHONDRIAL"/>
    <property type="match status" value="1"/>
</dbReference>
<feature type="binding site" evidence="7">
    <location>
        <position position="103"/>
    </location>
    <ligand>
        <name>Fe-coproporphyrin III</name>
        <dbReference type="ChEBI" id="CHEBI:68438"/>
    </ligand>
</feature>
<keyword evidence="4 7" id="KW-0456">Lyase</keyword>
<keyword evidence="2 7" id="KW-0408">Iron</keyword>
<evidence type="ECO:0000313" key="11">
    <source>
        <dbReference type="Proteomes" id="UP000000492"/>
    </source>
</evidence>
<organism evidence="10 11">
    <name type="scientific">Corynebacterium resistens (strain DSM 45100 / JCM 12819 / GTC 2026 / SICGH 158)</name>
    <dbReference type="NCBI Taxonomy" id="662755"/>
    <lineage>
        <taxon>Bacteria</taxon>
        <taxon>Bacillati</taxon>
        <taxon>Actinomycetota</taxon>
        <taxon>Actinomycetes</taxon>
        <taxon>Mycobacteriales</taxon>
        <taxon>Corynebacteriaceae</taxon>
        <taxon>Corynebacterium</taxon>
    </lineage>
</organism>
<feature type="binding site" evidence="7">
    <location>
        <position position="369"/>
    </location>
    <ligand>
        <name>Fe(2+)</name>
        <dbReference type="ChEBI" id="CHEBI:29033"/>
    </ligand>
</feature>
<evidence type="ECO:0000256" key="6">
    <source>
        <dbReference type="ARBA" id="ARBA00024536"/>
    </source>
</evidence>
<keyword evidence="3 7" id="KW-0350">Heme biosynthesis</keyword>
<evidence type="ECO:0000256" key="8">
    <source>
        <dbReference type="RuleBase" id="RU000607"/>
    </source>
</evidence>
<evidence type="ECO:0000256" key="1">
    <source>
        <dbReference type="ARBA" id="ARBA00004744"/>
    </source>
</evidence>
<feature type="binding site" evidence="7">
    <location>
        <position position="235"/>
    </location>
    <ligand>
        <name>Fe(2+)</name>
        <dbReference type="ChEBI" id="CHEBI:29033"/>
    </ligand>
</feature>
<dbReference type="GO" id="GO:0046872">
    <property type="term" value="F:metal ion binding"/>
    <property type="evidence" value="ECO:0007669"/>
    <property type="project" value="UniProtKB-UniRule"/>
</dbReference>
<dbReference type="CDD" id="cd00419">
    <property type="entry name" value="Ferrochelatase_C"/>
    <property type="match status" value="1"/>
</dbReference>
<dbReference type="HAMAP" id="MF_00323">
    <property type="entry name" value="Ferrochelatase"/>
    <property type="match status" value="1"/>
</dbReference>
<gene>
    <name evidence="10" type="primary">hemH</name>
    <name evidence="7" type="synonym">cpfC</name>
    <name evidence="10" type="ordered locus">CRES_2045</name>
</gene>
<comment type="similarity">
    <text evidence="7 8">Belongs to the ferrochelatase family.</text>
</comment>
<comment type="function">
    <text evidence="7 8">Involved in coproporphyrin-dependent heme b biosynthesis. Catalyzes the insertion of ferrous iron into coproporphyrin III to form Fe-coproporphyrin III.</text>
</comment>
<dbReference type="AlphaFoldDB" id="F8DXR1"/>
<comment type="catalytic activity">
    <reaction evidence="6">
        <text>Fe-coproporphyrin III + 2 H(+) = coproporphyrin III + Fe(2+)</text>
        <dbReference type="Rhea" id="RHEA:49572"/>
        <dbReference type="ChEBI" id="CHEBI:15378"/>
        <dbReference type="ChEBI" id="CHEBI:29033"/>
        <dbReference type="ChEBI" id="CHEBI:68438"/>
        <dbReference type="ChEBI" id="CHEBI:131725"/>
        <dbReference type="EC" id="4.99.1.9"/>
    </reaction>
    <physiologicalReaction direction="right-to-left" evidence="6">
        <dbReference type="Rhea" id="RHEA:49574"/>
    </physiologicalReaction>
</comment>
<dbReference type="eggNOG" id="COG0276">
    <property type="taxonomic scope" value="Bacteria"/>
</dbReference>
<dbReference type="STRING" id="662755.CRES_2045"/>
<dbReference type="Gene3D" id="3.40.50.1400">
    <property type="match status" value="2"/>
</dbReference>
<comment type="caution">
    <text evidence="7">Lacks conserved residue(s) required for the propagation of feature annotation.</text>
</comment>
<evidence type="ECO:0000256" key="5">
    <source>
        <dbReference type="ARBA" id="ARBA00023244"/>
    </source>
</evidence>
<dbReference type="InterPro" id="IPR033644">
    <property type="entry name" value="Ferrochelatase_C"/>
</dbReference>
<dbReference type="Proteomes" id="UP000000492">
    <property type="component" value="Chromosome"/>
</dbReference>
<dbReference type="HOGENOM" id="CLU_018884_2_0_11"/>
<dbReference type="KEGG" id="crd:CRES_2045"/>
<dbReference type="PANTHER" id="PTHR11108">
    <property type="entry name" value="FERROCHELATASE"/>
    <property type="match status" value="1"/>
</dbReference>
<keyword evidence="5 7" id="KW-0627">Porphyrin biosynthesis</keyword>
<evidence type="ECO:0000256" key="3">
    <source>
        <dbReference type="ARBA" id="ARBA00023133"/>
    </source>
</evidence>
<dbReference type="GO" id="GO:0004325">
    <property type="term" value="F:ferrochelatase activity"/>
    <property type="evidence" value="ECO:0007669"/>
    <property type="project" value="UniProtKB-UniRule"/>
</dbReference>
<comment type="pathway">
    <text evidence="1 7 8">Porphyrin-containing compound metabolism; protoheme biosynthesis.</text>
</comment>
<proteinExistence type="inferred from homology"/>
<dbReference type="GO" id="GO:0005737">
    <property type="term" value="C:cytoplasm"/>
    <property type="evidence" value="ECO:0007669"/>
    <property type="project" value="UniProtKB-SubCell"/>
</dbReference>
<evidence type="ECO:0000256" key="2">
    <source>
        <dbReference type="ARBA" id="ARBA00023004"/>
    </source>
</evidence>
<comment type="subcellular location">
    <subcellularLocation>
        <location evidence="7 8">Cytoplasm</location>
    </subcellularLocation>
</comment>
<sequence length="465" mass="49240">MGFREQRDAGLSGMGCRLVNMTQTSDASAPVPGSAPGELSSAPTLLHPAGGDSKTGLLVLSFGGPEQSEQVVPFLENVTRGRGIPRARLEKVGEHYFKLGGRSPINDQNKQLIENVAAELKNRGLDLPVYFGNRNWEPYVEDAITQAAKDGITQLYIFATSAWGGYSGCNQYQEDIARALDYCRDAGIAPPEVQRLSQFHANPTLISAFAAAVNAARESLPQDQQAEADLVFTAHSVPNVADEAAGPHAFGGNLYSQQVLDTSRLIQQASSFAGHPGSAADISWTGRISRHENVGGRGDGPAHTGVPAEIDMGPGTKYDVELVWQSRSGSPHTPWLEPDVCDHIEARAAGGNKRPIVLCPVGFITDHIEVLWDLDTEAKETAEEAGIPFARVATPGLTAEFATMVVDLLVDAMGTSTSTPSVAPRQLTAAQRAAADLATKLSTVPDFGRTANGSPCAPGCCGSER</sequence>